<gene>
    <name evidence="1" type="ORF">ACED38_19445</name>
</gene>
<protein>
    <submittedName>
        <fullName evidence="1">Uncharacterized protein</fullName>
    </submittedName>
</protein>
<organism evidence="1 2">
    <name type="scientific">Vibrio cortegadensis</name>
    <dbReference type="NCBI Taxonomy" id="1328770"/>
    <lineage>
        <taxon>Bacteria</taxon>
        <taxon>Pseudomonadati</taxon>
        <taxon>Pseudomonadota</taxon>
        <taxon>Gammaproteobacteria</taxon>
        <taxon>Vibrionales</taxon>
        <taxon>Vibrionaceae</taxon>
        <taxon>Vibrio</taxon>
    </lineage>
</organism>
<reference evidence="1 2" key="1">
    <citation type="submission" date="2024-06" db="EMBL/GenBank/DDBJ databases">
        <authorList>
            <person name="Steensen K."/>
            <person name="Seneca J."/>
            <person name="Bartlau N."/>
            <person name="Yu A.X."/>
            <person name="Polz M.F."/>
        </authorList>
    </citation>
    <scope>NUCLEOTIDE SEQUENCE [LARGE SCALE GENOMIC DNA]</scope>
    <source>
        <strain evidence="1 2">FF146</strain>
    </source>
</reference>
<keyword evidence="2" id="KW-1185">Reference proteome</keyword>
<dbReference type="Proteomes" id="UP001569153">
    <property type="component" value="Unassembled WGS sequence"/>
</dbReference>
<accession>A0ABV4MBW9</accession>
<dbReference type="RefSeq" id="WP_371731227.1">
    <property type="nucleotide sequence ID" value="NZ_JBGOOT010000061.1"/>
</dbReference>
<comment type="caution">
    <text evidence="1">The sequence shown here is derived from an EMBL/GenBank/DDBJ whole genome shotgun (WGS) entry which is preliminary data.</text>
</comment>
<sequence>MNGVIEEEQQYIYRPYITVKGKRITRPNGGMFKIPVKNESKD</sequence>
<proteinExistence type="predicted"/>
<evidence type="ECO:0000313" key="1">
    <source>
        <dbReference type="EMBL" id="MEZ8197032.1"/>
    </source>
</evidence>
<name>A0ABV4MBW9_9VIBR</name>
<dbReference type="EMBL" id="JBGOOT010000061">
    <property type="protein sequence ID" value="MEZ8197032.1"/>
    <property type="molecule type" value="Genomic_DNA"/>
</dbReference>
<evidence type="ECO:0000313" key="2">
    <source>
        <dbReference type="Proteomes" id="UP001569153"/>
    </source>
</evidence>